<keyword evidence="2" id="KW-0732">Signal</keyword>
<dbReference type="PANTHER" id="PTHR39200">
    <property type="entry name" value="HYPOTHETICAL EXPORTED PROTEIN"/>
    <property type="match status" value="1"/>
</dbReference>
<dbReference type="Proteomes" id="UP000219559">
    <property type="component" value="Unassembled WGS sequence"/>
</dbReference>
<evidence type="ECO:0000259" key="3">
    <source>
        <dbReference type="Pfam" id="PF10988"/>
    </source>
</evidence>
<dbReference type="EMBL" id="NBWU01000002">
    <property type="protein sequence ID" value="PCE65023.1"/>
    <property type="molecule type" value="Genomic_DNA"/>
</dbReference>
<dbReference type="Pfam" id="PF10988">
    <property type="entry name" value="DUF2807"/>
    <property type="match status" value="1"/>
</dbReference>
<name>A0A2A4G9A6_9FLAO</name>
<feature type="region of interest" description="Disordered" evidence="1">
    <location>
        <begin position="222"/>
        <end position="244"/>
    </location>
</feature>
<dbReference type="Gene3D" id="2.160.20.120">
    <property type="match status" value="1"/>
</dbReference>
<accession>A0A2A4G9A6</accession>
<dbReference type="PANTHER" id="PTHR39200:SF1">
    <property type="entry name" value="AUTO-TRANSPORTER ADHESIN HEAD GIN DOMAIN-CONTAINING PROTEIN-RELATED"/>
    <property type="match status" value="1"/>
</dbReference>
<keyword evidence="5" id="KW-1185">Reference proteome</keyword>
<feature type="chain" id="PRO_5011997423" evidence="2">
    <location>
        <begin position="21"/>
        <end position="244"/>
    </location>
</feature>
<gene>
    <name evidence="4" type="ORF">B7P33_07670</name>
</gene>
<dbReference type="RefSeq" id="WP_097440302.1">
    <property type="nucleotide sequence ID" value="NZ_KZ300476.1"/>
</dbReference>
<evidence type="ECO:0000256" key="1">
    <source>
        <dbReference type="SAM" id="MobiDB-lite"/>
    </source>
</evidence>
<protein>
    <submittedName>
        <fullName evidence="4">DUF2807 domain-containing protein</fullName>
    </submittedName>
</protein>
<proteinExistence type="predicted"/>
<reference evidence="4 5" key="1">
    <citation type="submission" date="2017-04" db="EMBL/GenBank/DDBJ databases">
        <title>A new member of the family Flavobacteriaceae isolated from ascidians.</title>
        <authorList>
            <person name="Chen L."/>
        </authorList>
    </citation>
    <scope>NUCLEOTIDE SEQUENCE [LARGE SCALE GENOMIC DNA]</scope>
    <source>
        <strain evidence="4 5">HQA918</strain>
    </source>
</reference>
<sequence>MKKTTTLLTLALLSSVMLHAQWWGKHIKGNGNVTEIERSVGDYDKVAVAGNFDVYLVAGTEGELTLKGESNLLEHIKTEVKDGKLIIKTKNNVELRPSNWKSKALSITVPIEDISAATLSGSGDIVGKTLIKANKFHTAVAGSGDITLEVDAQSVSAAVSGSGDLRLEGTAQDFEAKVAGSGDIHAFDLRAENVTSAVSGSGDVRVSASGLLKARVSGSGDVHYRGNPDKIDSKVSGSGDVSRS</sequence>
<dbReference type="InterPro" id="IPR021255">
    <property type="entry name" value="DUF2807"/>
</dbReference>
<evidence type="ECO:0000313" key="5">
    <source>
        <dbReference type="Proteomes" id="UP000219559"/>
    </source>
</evidence>
<feature type="signal peptide" evidence="2">
    <location>
        <begin position="1"/>
        <end position="20"/>
    </location>
</feature>
<feature type="compositionally biased region" description="Polar residues" evidence="1">
    <location>
        <begin position="235"/>
        <end position="244"/>
    </location>
</feature>
<dbReference type="OrthoDB" id="5585143at2"/>
<organism evidence="4 5">
    <name type="scientific">Sediminicola luteus</name>
    <dbReference type="NCBI Taxonomy" id="319238"/>
    <lineage>
        <taxon>Bacteria</taxon>
        <taxon>Pseudomonadati</taxon>
        <taxon>Bacteroidota</taxon>
        <taxon>Flavobacteriia</taxon>
        <taxon>Flavobacteriales</taxon>
        <taxon>Flavobacteriaceae</taxon>
        <taxon>Sediminicola</taxon>
    </lineage>
</organism>
<dbReference type="AlphaFoldDB" id="A0A2A4G9A6"/>
<evidence type="ECO:0000313" key="4">
    <source>
        <dbReference type="EMBL" id="PCE65023.1"/>
    </source>
</evidence>
<feature type="compositionally biased region" description="Basic and acidic residues" evidence="1">
    <location>
        <begin position="222"/>
        <end position="233"/>
    </location>
</feature>
<evidence type="ECO:0000256" key="2">
    <source>
        <dbReference type="SAM" id="SignalP"/>
    </source>
</evidence>
<feature type="domain" description="Putative auto-transporter adhesin head GIN" evidence="3">
    <location>
        <begin position="42"/>
        <end position="228"/>
    </location>
</feature>
<comment type="caution">
    <text evidence="4">The sequence shown here is derived from an EMBL/GenBank/DDBJ whole genome shotgun (WGS) entry which is preliminary data.</text>
</comment>